<dbReference type="InterPro" id="IPR027417">
    <property type="entry name" value="P-loop_NTPase"/>
</dbReference>
<organism evidence="7">
    <name type="scientific">Caldilineaceae bacterium SB0675_bin_29</name>
    <dbReference type="NCBI Taxonomy" id="2605266"/>
    <lineage>
        <taxon>Bacteria</taxon>
        <taxon>Bacillati</taxon>
        <taxon>Chloroflexota</taxon>
        <taxon>Caldilineae</taxon>
        <taxon>Caldilineales</taxon>
        <taxon>Caldilineaceae</taxon>
    </lineage>
</organism>
<dbReference type="InterPro" id="IPR036726">
    <property type="entry name" value="GTP1_OBG_dom_sf"/>
</dbReference>
<dbReference type="InterPro" id="IPR006074">
    <property type="entry name" value="GTP1-OBG_CS"/>
</dbReference>
<dbReference type="InterPro" id="IPR006073">
    <property type="entry name" value="GTP-bd"/>
</dbReference>
<evidence type="ECO:0000256" key="3">
    <source>
        <dbReference type="ARBA" id="ARBA00022842"/>
    </source>
</evidence>
<dbReference type="GO" id="GO:0042254">
    <property type="term" value="P:ribosome biogenesis"/>
    <property type="evidence" value="ECO:0007669"/>
    <property type="project" value="UniProtKB-UniRule"/>
</dbReference>
<comment type="similarity">
    <text evidence="1">Belongs to the TRAFAC class OBG-HflX-like GTPase superfamily. OBG GTPase family.</text>
</comment>
<dbReference type="CDD" id="cd01898">
    <property type="entry name" value="Obg"/>
    <property type="match status" value="1"/>
</dbReference>
<dbReference type="EMBL" id="VYDA01000406">
    <property type="protein sequence ID" value="MYH62296.1"/>
    <property type="molecule type" value="Genomic_DNA"/>
</dbReference>
<keyword evidence="4" id="KW-0342">GTP-binding</keyword>
<dbReference type="InterPro" id="IPR045086">
    <property type="entry name" value="OBG_GTPase"/>
</dbReference>
<evidence type="ECO:0000313" key="7">
    <source>
        <dbReference type="EMBL" id="MYH62296.1"/>
    </source>
</evidence>
<keyword evidence="3" id="KW-0460">Magnesium</keyword>
<evidence type="ECO:0000259" key="5">
    <source>
        <dbReference type="PROSITE" id="PS51710"/>
    </source>
</evidence>
<feature type="non-terminal residue" evidence="7">
    <location>
        <position position="207"/>
    </location>
</feature>
<gene>
    <name evidence="7" type="primary">cgtA</name>
    <name evidence="7" type="ORF">F4148_11240</name>
</gene>
<keyword evidence="2" id="KW-0547">Nucleotide-binding</keyword>
<dbReference type="PROSITE" id="PS00905">
    <property type="entry name" value="GTP1_OBG"/>
    <property type="match status" value="1"/>
</dbReference>
<dbReference type="PANTHER" id="PTHR11702">
    <property type="entry name" value="DEVELOPMENTALLY REGULATED GTP-BINDING PROTEIN-RELATED"/>
    <property type="match status" value="1"/>
</dbReference>
<dbReference type="SUPFAM" id="SSF52540">
    <property type="entry name" value="P-loop containing nucleoside triphosphate hydrolases"/>
    <property type="match status" value="1"/>
</dbReference>
<dbReference type="PANTHER" id="PTHR11702:SF44">
    <property type="entry name" value="GTP-BINDING PROTEIN OBGC, CHLOROPLASTIC"/>
    <property type="match status" value="1"/>
</dbReference>
<dbReference type="AlphaFoldDB" id="A0A6B1G4D8"/>
<feature type="non-terminal residue" evidence="7">
    <location>
        <position position="1"/>
    </location>
</feature>
<evidence type="ECO:0000256" key="2">
    <source>
        <dbReference type="ARBA" id="ARBA00022741"/>
    </source>
</evidence>
<evidence type="ECO:0000256" key="4">
    <source>
        <dbReference type="ARBA" id="ARBA00023134"/>
    </source>
</evidence>
<dbReference type="Pfam" id="PF01926">
    <property type="entry name" value="MMR_HSR1"/>
    <property type="match status" value="1"/>
</dbReference>
<dbReference type="InterPro" id="IPR031167">
    <property type="entry name" value="G_OBG"/>
</dbReference>
<sequence>TGEDLLISVPVGTIARIADTDTVVADLVRDGQQALVARGGRGGRGNAAFKSGRNRAPRLSENGEVGEARWLELELKIVADAGIVGVPNAGKSTLLSVISAATPEIADYPFTTVVPNLGVAEVSHVQIVFADIPGLLEGAHDGVGLGLEFLRHVERSRVLVHLLDGASPDPAGDYEVINQEMMLFNPALAKRPQMIVLNKIDLPQARE</sequence>
<proteinExistence type="inferred from homology"/>
<evidence type="ECO:0000256" key="1">
    <source>
        <dbReference type="ARBA" id="ARBA00007699"/>
    </source>
</evidence>
<protein>
    <submittedName>
        <fullName evidence="7">Obg family GTPase CgtA</fullName>
    </submittedName>
</protein>
<dbReference type="Gene3D" id="3.40.50.300">
    <property type="entry name" value="P-loop containing nucleotide triphosphate hydrolases"/>
    <property type="match status" value="1"/>
</dbReference>
<dbReference type="PROSITE" id="PS51710">
    <property type="entry name" value="G_OBG"/>
    <property type="match status" value="1"/>
</dbReference>
<feature type="domain" description="Obg" evidence="6">
    <location>
        <begin position="1"/>
        <end position="78"/>
    </location>
</feature>
<reference evidence="7" key="1">
    <citation type="submission" date="2019-09" db="EMBL/GenBank/DDBJ databases">
        <title>Characterisation of the sponge microbiome using genome-centric metagenomics.</title>
        <authorList>
            <person name="Engelberts J.P."/>
            <person name="Robbins S.J."/>
            <person name="De Goeij J.M."/>
            <person name="Aranda M."/>
            <person name="Bell S.C."/>
            <person name="Webster N.S."/>
        </authorList>
    </citation>
    <scope>NUCLEOTIDE SEQUENCE</scope>
    <source>
        <strain evidence="7">SB0675_bin_29</strain>
    </source>
</reference>
<feature type="domain" description="OBG-type G" evidence="5">
    <location>
        <begin position="79"/>
        <end position="207"/>
    </location>
</feature>
<name>A0A6B1G4D8_9CHLR</name>
<dbReference type="Gene3D" id="2.70.210.12">
    <property type="entry name" value="GTP1/OBG domain"/>
    <property type="match status" value="1"/>
</dbReference>
<dbReference type="PRINTS" id="PR00326">
    <property type="entry name" value="GTP1OBG"/>
</dbReference>
<dbReference type="SUPFAM" id="SSF82051">
    <property type="entry name" value="Obg GTP-binding protein N-terminal domain"/>
    <property type="match status" value="1"/>
</dbReference>
<dbReference type="GO" id="GO:0000287">
    <property type="term" value="F:magnesium ion binding"/>
    <property type="evidence" value="ECO:0007669"/>
    <property type="project" value="InterPro"/>
</dbReference>
<dbReference type="InterPro" id="IPR014100">
    <property type="entry name" value="GTP-bd_Obg/CgtA"/>
</dbReference>
<dbReference type="GO" id="GO:0003924">
    <property type="term" value="F:GTPase activity"/>
    <property type="evidence" value="ECO:0007669"/>
    <property type="project" value="InterPro"/>
</dbReference>
<dbReference type="NCBIfam" id="TIGR02729">
    <property type="entry name" value="Obg_CgtA"/>
    <property type="match status" value="1"/>
</dbReference>
<dbReference type="InterPro" id="IPR006169">
    <property type="entry name" value="GTP1_OBG_dom"/>
</dbReference>
<comment type="caution">
    <text evidence="7">The sequence shown here is derived from an EMBL/GenBank/DDBJ whole genome shotgun (WGS) entry which is preliminary data.</text>
</comment>
<dbReference type="PROSITE" id="PS51883">
    <property type="entry name" value="OBG"/>
    <property type="match status" value="1"/>
</dbReference>
<dbReference type="Pfam" id="PF01018">
    <property type="entry name" value="GTP1_OBG"/>
    <property type="match status" value="1"/>
</dbReference>
<dbReference type="GO" id="GO:0005525">
    <property type="term" value="F:GTP binding"/>
    <property type="evidence" value="ECO:0007669"/>
    <property type="project" value="UniProtKB-KW"/>
</dbReference>
<accession>A0A6B1G4D8</accession>
<evidence type="ECO:0000259" key="6">
    <source>
        <dbReference type="PROSITE" id="PS51883"/>
    </source>
</evidence>